<accession>A0A1A7ZNU0</accession>
<organism evidence="1">
    <name type="scientific">Nothobranchius furzeri</name>
    <name type="common">Turquoise killifish</name>
    <dbReference type="NCBI Taxonomy" id="105023"/>
    <lineage>
        <taxon>Eukaryota</taxon>
        <taxon>Metazoa</taxon>
        <taxon>Chordata</taxon>
        <taxon>Craniata</taxon>
        <taxon>Vertebrata</taxon>
        <taxon>Euteleostomi</taxon>
        <taxon>Actinopterygii</taxon>
        <taxon>Neopterygii</taxon>
        <taxon>Teleostei</taxon>
        <taxon>Neoteleostei</taxon>
        <taxon>Acanthomorphata</taxon>
        <taxon>Ovalentaria</taxon>
        <taxon>Atherinomorphae</taxon>
        <taxon>Cyprinodontiformes</taxon>
        <taxon>Nothobranchiidae</taxon>
        <taxon>Nothobranchius</taxon>
    </lineage>
</organism>
<sequence>WALYCLLKKHFKTTCSTYGLFCVFQAGTQNKEEHSVYVYYGYYNQQLHIYLENSTNLNYYTFI</sequence>
<name>A0A1A7ZNU0_NOTFU</name>
<feature type="non-terminal residue" evidence="1">
    <location>
        <position position="1"/>
    </location>
</feature>
<dbReference type="EMBL" id="HADY01005491">
    <property type="protein sequence ID" value="SBP43976.1"/>
    <property type="molecule type" value="Transcribed_RNA"/>
</dbReference>
<protein>
    <submittedName>
        <fullName evidence="1">Uncharacterized protein</fullName>
    </submittedName>
</protein>
<feature type="non-terminal residue" evidence="1">
    <location>
        <position position="63"/>
    </location>
</feature>
<evidence type="ECO:0000313" key="1">
    <source>
        <dbReference type="EMBL" id="SBP43976.1"/>
    </source>
</evidence>
<reference evidence="1" key="1">
    <citation type="submission" date="2016-05" db="EMBL/GenBank/DDBJ databases">
        <authorList>
            <person name="Lavstsen T."/>
            <person name="Jespersen J.S."/>
        </authorList>
    </citation>
    <scope>NUCLEOTIDE SEQUENCE</scope>
    <source>
        <tissue evidence="1">Brain</tissue>
    </source>
</reference>
<reference evidence="1" key="2">
    <citation type="submission" date="2016-06" db="EMBL/GenBank/DDBJ databases">
        <title>The genome of a short-lived fish provides insights into sex chromosome evolution and the genetic control of aging.</title>
        <authorList>
            <person name="Reichwald K."/>
            <person name="Felder M."/>
            <person name="Petzold A."/>
            <person name="Koch P."/>
            <person name="Groth M."/>
            <person name="Platzer M."/>
        </authorList>
    </citation>
    <scope>NUCLEOTIDE SEQUENCE</scope>
    <source>
        <tissue evidence="1">Brain</tissue>
    </source>
</reference>
<gene>
    <name evidence="1" type="primary">OLA.21775</name>
</gene>
<dbReference type="AlphaFoldDB" id="A0A1A7ZNU0"/>
<proteinExistence type="predicted"/>